<dbReference type="InterPro" id="IPR029063">
    <property type="entry name" value="SAM-dependent_MTases_sf"/>
</dbReference>
<dbReference type="GO" id="GO:0008168">
    <property type="term" value="F:methyltransferase activity"/>
    <property type="evidence" value="ECO:0007669"/>
    <property type="project" value="UniProtKB-KW"/>
</dbReference>
<dbReference type="EMBL" id="JAAXPG010000056">
    <property type="protein sequence ID" value="NKZ02074.1"/>
    <property type="molecule type" value="Genomic_DNA"/>
</dbReference>
<dbReference type="Proteomes" id="UP000553209">
    <property type="component" value="Unassembled WGS sequence"/>
</dbReference>
<keyword evidence="1" id="KW-0489">Methyltransferase</keyword>
<dbReference type="PIRSF" id="PIRSF017393">
    <property type="entry name" value="MTase_SAV2177"/>
    <property type="match status" value="1"/>
</dbReference>
<dbReference type="SUPFAM" id="SSF53335">
    <property type="entry name" value="S-adenosyl-L-methionine-dependent methyltransferases"/>
    <property type="match status" value="1"/>
</dbReference>
<sequence>MATPPPIDTSVPHSARVWNYWLGGKDNYPADKALGDLILKDFPEMVDVARAQRTFLLRAVTHLAGEAGIDQFLDLGTGLPTHNNTHEIAQSVNPSARVVYVDNDPLVLAHARALLTGTAQGATDYVDADVHDPDVVLEAASRTLDLTRPVGLTMLGILGHHTHEMAMSLVRSYMERLPSGSFLAIADSTDTSEGMRRAAQAWNADAPLPYILRSPEQIGEYFAGLDLVEPGVVPALEWRSSQIEVGGRLPTAADEYCGMARKA</sequence>
<comment type="caution">
    <text evidence="1">The sequence shown here is derived from an EMBL/GenBank/DDBJ whole genome shotgun (WGS) entry which is preliminary data.</text>
</comment>
<organism evidence="1 2">
    <name type="scientific">Nocardiopsis alborubida</name>
    <dbReference type="NCBI Taxonomy" id="146802"/>
    <lineage>
        <taxon>Bacteria</taxon>
        <taxon>Bacillati</taxon>
        <taxon>Actinomycetota</taxon>
        <taxon>Actinomycetes</taxon>
        <taxon>Streptosporangiales</taxon>
        <taxon>Nocardiopsidaceae</taxon>
        <taxon>Nocardiopsis</taxon>
    </lineage>
</organism>
<dbReference type="InterPro" id="IPR006764">
    <property type="entry name" value="SAM_dep_MeTrfase_SAV2177_type"/>
</dbReference>
<dbReference type="Pfam" id="PF04672">
    <property type="entry name" value="Methyltransf_19"/>
    <property type="match status" value="1"/>
</dbReference>
<dbReference type="GO" id="GO:0032259">
    <property type="term" value="P:methylation"/>
    <property type="evidence" value="ECO:0007669"/>
    <property type="project" value="UniProtKB-KW"/>
</dbReference>
<dbReference type="Gene3D" id="3.40.50.150">
    <property type="entry name" value="Vaccinia Virus protein VP39"/>
    <property type="match status" value="1"/>
</dbReference>
<protein>
    <submittedName>
        <fullName evidence="1">SAM-dependent methyltransferase</fullName>
    </submittedName>
</protein>
<gene>
    <name evidence="1" type="ORF">HGB44_31105</name>
</gene>
<dbReference type="AlphaFoldDB" id="A0A7X6MLT7"/>
<keyword evidence="2" id="KW-1185">Reference proteome</keyword>
<proteinExistence type="predicted"/>
<evidence type="ECO:0000313" key="1">
    <source>
        <dbReference type="EMBL" id="NKZ02074.1"/>
    </source>
</evidence>
<dbReference type="RefSeq" id="WP_061083355.1">
    <property type="nucleotide sequence ID" value="NZ_JAAXPG010000056.1"/>
</dbReference>
<accession>A0A7X6MLT7</accession>
<evidence type="ECO:0000313" key="2">
    <source>
        <dbReference type="Proteomes" id="UP000553209"/>
    </source>
</evidence>
<name>A0A7X6MLT7_9ACTN</name>
<keyword evidence="1" id="KW-0808">Transferase</keyword>
<reference evidence="1 2" key="1">
    <citation type="submission" date="2020-04" db="EMBL/GenBank/DDBJ databases">
        <title>MicrobeNet Type strains.</title>
        <authorList>
            <person name="Nicholson A.C."/>
        </authorList>
    </citation>
    <scope>NUCLEOTIDE SEQUENCE [LARGE SCALE GENOMIC DNA]</scope>
    <source>
        <strain evidence="1 2">ATCC 23612</strain>
    </source>
</reference>